<keyword evidence="3" id="KW-1185">Reference proteome</keyword>
<accession>A0ABW9AH57</accession>
<organism evidence="2 3">
    <name type="scientific">Herbaspirillum lusitanum</name>
    <dbReference type="NCBI Taxonomy" id="213312"/>
    <lineage>
        <taxon>Bacteria</taxon>
        <taxon>Pseudomonadati</taxon>
        <taxon>Pseudomonadota</taxon>
        <taxon>Betaproteobacteria</taxon>
        <taxon>Burkholderiales</taxon>
        <taxon>Oxalobacteraceae</taxon>
        <taxon>Herbaspirillum</taxon>
    </lineage>
</organism>
<evidence type="ECO:0000313" key="3">
    <source>
        <dbReference type="Proteomes" id="UP001629246"/>
    </source>
</evidence>
<name>A0ABW9AH57_9BURK</name>
<proteinExistence type="predicted"/>
<evidence type="ECO:0000256" key="1">
    <source>
        <dbReference type="SAM" id="MobiDB-lite"/>
    </source>
</evidence>
<gene>
    <name evidence="2" type="ORF">PQR62_25525</name>
</gene>
<reference evidence="2 3" key="1">
    <citation type="journal article" date="2024" name="Chem. Sci.">
        <title>Discovery of megapolipeptins by genome mining of a Burkholderiales bacteria collection.</title>
        <authorList>
            <person name="Paulo B.S."/>
            <person name="Recchia M.J.J."/>
            <person name="Lee S."/>
            <person name="Fergusson C.H."/>
            <person name="Romanowski S.B."/>
            <person name="Hernandez A."/>
            <person name="Krull N."/>
            <person name="Liu D.Y."/>
            <person name="Cavanagh H."/>
            <person name="Bos A."/>
            <person name="Gray C.A."/>
            <person name="Murphy B.T."/>
            <person name="Linington R.G."/>
            <person name="Eustaquio A.S."/>
        </authorList>
    </citation>
    <scope>NUCLEOTIDE SEQUENCE [LARGE SCALE GENOMIC DNA]</scope>
    <source>
        <strain evidence="2 3">RL21-008-BIB-A</strain>
    </source>
</reference>
<dbReference type="Proteomes" id="UP001629246">
    <property type="component" value="Unassembled WGS sequence"/>
</dbReference>
<feature type="region of interest" description="Disordered" evidence="1">
    <location>
        <begin position="1"/>
        <end position="20"/>
    </location>
</feature>
<feature type="compositionally biased region" description="Acidic residues" evidence="1">
    <location>
        <begin position="1"/>
        <end position="10"/>
    </location>
</feature>
<feature type="non-terminal residue" evidence="2">
    <location>
        <position position="107"/>
    </location>
</feature>
<dbReference type="EMBL" id="JAQQFM010000026">
    <property type="protein sequence ID" value="MFL9927652.1"/>
    <property type="molecule type" value="Genomic_DNA"/>
</dbReference>
<feature type="compositionally biased region" description="Basic and acidic residues" evidence="1">
    <location>
        <begin position="11"/>
        <end position="20"/>
    </location>
</feature>
<sequence>MFQEDDFEYEDSSHDQPQYERPEDIDFMALPTALAKLHFFWDDMFLRSQANNVALVDKFLTELEYQNLRNLIDEERTPQGTYFLLAQSQMWIFAVYELLRTWDQRVR</sequence>
<comment type="caution">
    <text evidence="2">The sequence shown here is derived from an EMBL/GenBank/DDBJ whole genome shotgun (WGS) entry which is preliminary data.</text>
</comment>
<protein>
    <submittedName>
        <fullName evidence="2">Uncharacterized protein</fullName>
    </submittedName>
</protein>
<evidence type="ECO:0000313" key="2">
    <source>
        <dbReference type="EMBL" id="MFL9927652.1"/>
    </source>
</evidence>